<name>A0AAD3DT14_9CHLO</name>
<evidence type="ECO:0000256" key="1">
    <source>
        <dbReference type="ARBA" id="ARBA00004123"/>
    </source>
</evidence>
<evidence type="ECO:0000313" key="4">
    <source>
        <dbReference type="EMBL" id="GFR46092.1"/>
    </source>
</evidence>
<comment type="subcellular location">
    <subcellularLocation>
        <location evidence="1">Nucleus</location>
    </subcellularLocation>
</comment>
<gene>
    <name evidence="4" type="ORF">Agub_g7559</name>
</gene>
<dbReference type="EMBL" id="BMAR01000012">
    <property type="protein sequence ID" value="GFR46092.1"/>
    <property type="molecule type" value="Genomic_DNA"/>
</dbReference>
<dbReference type="GO" id="GO:0005634">
    <property type="term" value="C:nucleus"/>
    <property type="evidence" value="ECO:0007669"/>
    <property type="project" value="UniProtKB-SubCell"/>
</dbReference>
<evidence type="ECO:0000259" key="3">
    <source>
        <dbReference type="Pfam" id="PF12047"/>
    </source>
</evidence>
<organism evidence="4 5">
    <name type="scientific">Astrephomene gubernaculifera</name>
    <dbReference type="NCBI Taxonomy" id="47775"/>
    <lineage>
        <taxon>Eukaryota</taxon>
        <taxon>Viridiplantae</taxon>
        <taxon>Chlorophyta</taxon>
        <taxon>core chlorophytes</taxon>
        <taxon>Chlorophyceae</taxon>
        <taxon>CS clade</taxon>
        <taxon>Chlamydomonadales</taxon>
        <taxon>Astrephomenaceae</taxon>
        <taxon>Astrephomene</taxon>
    </lineage>
</organism>
<feature type="non-terminal residue" evidence="4">
    <location>
        <position position="152"/>
    </location>
</feature>
<keyword evidence="5" id="KW-1185">Reference proteome</keyword>
<feature type="non-terminal residue" evidence="4">
    <location>
        <position position="1"/>
    </location>
</feature>
<sequence>QRYFLTQIREWFVECGPEGQVAINIRTDVSLYRLLRPLDRYAPWYRLVCRCAHVAAQVLAWLEGQQRAAKLGFGEVVARLAALPQGHRAHVGSKAAVVERFIVVHGQVILNMIQRHWKPAVRQCGFGKELRTRLAQRRHIKLKQRRAAGGAR</sequence>
<dbReference type="AlphaFoldDB" id="A0AAD3DT14"/>
<comment type="caution">
    <text evidence="4">The sequence shown here is derived from an EMBL/GenBank/DDBJ whole genome shotgun (WGS) entry which is preliminary data.</text>
</comment>
<feature type="domain" description="RFTS" evidence="3">
    <location>
        <begin position="4"/>
        <end position="80"/>
    </location>
</feature>
<keyword evidence="2" id="KW-0539">Nucleus</keyword>
<protein>
    <recommendedName>
        <fullName evidence="3">RFTS domain-containing protein</fullName>
    </recommendedName>
</protein>
<reference evidence="4 5" key="1">
    <citation type="journal article" date="2021" name="Sci. Rep.">
        <title>Genome sequencing of the multicellular alga Astrephomene provides insights into convergent evolution of germ-soma differentiation.</title>
        <authorList>
            <person name="Yamashita S."/>
            <person name="Yamamoto K."/>
            <person name="Matsuzaki R."/>
            <person name="Suzuki S."/>
            <person name="Yamaguchi H."/>
            <person name="Hirooka S."/>
            <person name="Minakuchi Y."/>
            <person name="Miyagishima S."/>
            <person name="Kawachi M."/>
            <person name="Toyoda A."/>
            <person name="Nozaki H."/>
        </authorList>
    </citation>
    <scope>NUCLEOTIDE SEQUENCE [LARGE SCALE GENOMIC DNA]</scope>
    <source>
        <strain evidence="4 5">NIES-4017</strain>
    </source>
</reference>
<proteinExistence type="predicted"/>
<dbReference type="Proteomes" id="UP001054857">
    <property type="component" value="Unassembled WGS sequence"/>
</dbReference>
<accession>A0AAD3DT14</accession>
<evidence type="ECO:0000313" key="5">
    <source>
        <dbReference type="Proteomes" id="UP001054857"/>
    </source>
</evidence>
<evidence type="ECO:0000256" key="2">
    <source>
        <dbReference type="ARBA" id="ARBA00023242"/>
    </source>
</evidence>
<dbReference type="Pfam" id="PF12047">
    <property type="entry name" value="DNMT1-RFD"/>
    <property type="match status" value="1"/>
</dbReference>
<dbReference type="InterPro" id="IPR022702">
    <property type="entry name" value="Cytosine_MeTrfase1_RFD"/>
</dbReference>